<dbReference type="Proteomes" id="UP001430848">
    <property type="component" value="Unassembled WGS sequence"/>
</dbReference>
<reference evidence="1 2" key="1">
    <citation type="submission" date="2024-02" db="EMBL/GenBank/DDBJ databases">
        <title>De novo assembly and annotation of 12 fungi associated with fruit tree decline syndrome in Ontario, Canada.</title>
        <authorList>
            <person name="Sulman M."/>
            <person name="Ellouze W."/>
            <person name="Ilyukhin E."/>
        </authorList>
    </citation>
    <scope>NUCLEOTIDE SEQUENCE [LARGE SCALE GENOMIC DNA]</scope>
    <source>
        <strain evidence="1 2">M169</strain>
    </source>
</reference>
<protein>
    <submittedName>
        <fullName evidence="1">Uncharacterized protein</fullName>
    </submittedName>
</protein>
<dbReference type="EMBL" id="JAKNSF020000025">
    <property type="protein sequence ID" value="KAK7730509.1"/>
    <property type="molecule type" value="Genomic_DNA"/>
</dbReference>
<sequence length="343" mass="38485">MNRGRTWLASRAELGEDDRFFPLFIGGLENLSRNYEPHRAFADIRKAFEHLTGLVALDDPAIYHRLVARFSSFEKYPQSDMCFKVCCLLTRCLTAMYLEAHGPSHPLNCVWSSHIQALESRPEPGLFDHYLESFRTLGQKLYGSRNSLNIGSTDLAKYITSSVRDWDEENLRRGLGESASQATQAPVAQEIRLALTELLLRQGRAEEATQLFGEATALKDLDAAGNVSQVFWMSELEWRAGNADASFALLREALQLADSHQTLPGLVGGAPEEEGGLSSLHILHTLIFRLNLMGRKQETAEAWARAAPLVAARRDRKPFVLHLTTSDFEFDLDTRFCALEITD</sequence>
<name>A0ABR1PAF6_DIAER</name>
<gene>
    <name evidence="1" type="ORF">SLS63_005754</name>
</gene>
<organism evidence="1 2">
    <name type="scientific">Diaporthe eres</name>
    <name type="common">Phomopsis oblonga</name>
    <dbReference type="NCBI Taxonomy" id="83184"/>
    <lineage>
        <taxon>Eukaryota</taxon>
        <taxon>Fungi</taxon>
        <taxon>Dikarya</taxon>
        <taxon>Ascomycota</taxon>
        <taxon>Pezizomycotina</taxon>
        <taxon>Sordariomycetes</taxon>
        <taxon>Sordariomycetidae</taxon>
        <taxon>Diaporthales</taxon>
        <taxon>Diaporthaceae</taxon>
        <taxon>Diaporthe</taxon>
        <taxon>Diaporthe eres species complex</taxon>
    </lineage>
</organism>
<evidence type="ECO:0000313" key="2">
    <source>
        <dbReference type="Proteomes" id="UP001430848"/>
    </source>
</evidence>
<comment type="caution">
    <text evidence="1">The sequence shown here is derived from an EMBL/GenBank/DDBJ whole genome shotgun (WGS) entry which is preliminary data.</text>
</comment>
<keyword evidence="2" id="KW-1185">Reference proteome</keyword>
<proteinExistence type="predicted"/>
<accession>A0ABR1PAF6</accession>
<dbReference type="Gene3D" id="1.25.40.10">
    <property type="entry name" value="Tetratricopeptide repeat domain"/>
    <property type="match status" value="1"/>
</dbReference>
<dbReference type="InterPro" id="IPR011990">
    <property type="entry name" value="TPR-like_helical_dom_sf"/>
</dbReference>
<evidence type="ECO:0000313" key="1">
    <source>
        <dbReference type="EMBL" id="KAK7730509.1"/>
    </source>
</evidence>